<keyword evidence="3" id="KW-1185">Reference proteome</keyword>
<gene>
    <name evidence="2" type="ORF">V473_07030</name>
</gene>
<protein>
    <submittedName>
        <fullName evidence="2">Uncharacterized protein</fullName>
    </submittedName>
</protein>
<evidence type="ECO:0000256" key="1">
    <source>
        <dbReference type="SAM" id="Phobius"/>
    </source>
</evidence>
<dbReference type="EMBL" id="JACT01000001">
    <property type="protein sequence ID" value="KMS58764.1"/>
    <property type="molecule type" value="Genomic_DNA"/>
</dbReference>
<dbReference type="AlphaFoldDB" id="A0A0J7Y4H2"/>
<evidence type="ECO:0000313" key="2">
    <source>
        <dbReference type="EMBL" id="KMS58764.1"/>
    </source>
</evidence>
<name>A0A0J7Y4H2_9SPHN</name>
<reference evidence="2 3" key="1">
    <citation type="journal article" date="2015" name="G3 (Bethesda)">
        <title>Insights into Ongoing Evolution of the Hexachlorocyclohexane Catabolic Pathway from Comparative Genomics of Ten Sphingomonadaceae Strains.</title>
        <authorList>
            <person name="Pearce S.L."/>
            <person name="Oakeshott J.G."/>
            <person name="Pandey G."/>
        </authorList>
    </citation>
    <scope>NUCLEOTIDE SEQUENCE [LARGE SCALE GENOMIC DNA]</scope>
    <source>
        <strain evidence="2 3">LL01</strain>
    </source>
</reference>
<accession>A0A0J7Y4H2</accession>
<feature type="transmembrane region" description="Helical" evidence="1">
    <location>
        <begin position="36"/>
        <end position="57"/>
    </location>
</feature>
<sequence>MPIGPWRSDHDDDERADIMRIGARCPIGSRGGASLLLPSACGVGIASAILSHFTFAARGRITLYRPNQRSAGCDDVAQPLDRQSDLAFSIK</sequence>
<organism evidence="2 3">
    <name type="scientific">Sphingobium cupriresistens LL01</name>
    <dbReference type="NCBI Taxonomy" id="1420583"/>
    <lineage>
        <taxon>Bacteria</taxon>
        <taxon>Pseudomonadati</taxon>
        <taxon>Pseudomonadota</taxon>
        <taxon>Alphaproteobacteria</taxon>
        <taxon>Sphingomonadales</taxon>
        <taxon>Sphingomonadaceae</taxon>
        <taxon>Sphingobium</taxon>
    </lineage>
</organism>
<evidence type="ECO:0000313" key="3">
    <source>
        <dbReference type="Proteomes" id="UP000052232"/>
    </source>
</evidence>
<keyword evidence="1" id="KW-1133">Transmembrane helix</keyword>
<keyword evidence="1" id="KW-0812">Transmembrane</keyword>
<comment type="caution">
    <text evidence="2">The sequence shown here is derived from an EMBL/GenBank/DDBJ whole genome shotgun (WGS) entry which is preliminary data.</text>
</comment>
<dbReference type="Proteomes" id="UP000052232">
    <property type="component" value="Unassembled WGS sequence"/>
</dbReference>
<dbReference type="PATRIC" id="fig|1420583.3.peg.1414"/>
<keyword evidence="1" id="KW-0472">Membrane</keyword>
<proteinExistence type="predicted"/>